<gene>
    <name evidence="1" type="ORF">JR316_006613</name>
</gene>
<reference evidence="1" key="1">
    <citation type="submission" date="2021-02" db="EMBL/GenBank/DDBJ databases">
        <title>Psilocybe cubensis genome.</title>
        <authorList>
            <person name="Mckernan K.J."/>
            <person name="Crawford S."/>
            <person name="Trippe A."/>
            <person name="Kane L.T."/>
            <person name="Mclaughlin S."/>
        </authorList>
    </citation>
    <scope>NUCLEOTIDE SEQUENCE [LARGE SCALE GENOMIC DNA]</scope>
    <source>
        <strain evidence="1">MGC-MH-2018</strain>
    </source>
</reference>
<evidence type="ECO:0008006" key="2">
    <source>
        <dbReference type="Google" id="ProtNLM"/>
    </source>
</evidence>
<sequence length="344" mass="39460">MPLLSRIVENEEAEYDGLLTQDEADWVELQPFLLEHGYQLRPRYHPNWKPSWRRPWNFFYKDMWDCPDQIGLNRWNLIDAVRLQDGKNVVIKRVVLEHDNIAILQLLNKPEMLSDPRNNTVPLLDVIYLQNLSGEQGKDNALIGVQFLHEHQIAHRDACILNFMMDPTNVLPKGFHHANASCQPDGKTPIEFNDRCLVGTVRYYLIDYETADIFPPGTLCIGRYGQEKDVPEMSDTVPYDPFKLDVYQVGCVIRTLIEEYEGLDFLAPVRDSLTCQSPETRPTATESLSILRATVSNVEPITLSKKIRMKFDDSGDSEEHIAPVTTAILPHAALFNFVKSCFGW</sequence>
<dbReference type="AlphaFoldDB" id="A0A8H8CJQ9"/>
<name>A0A8H8CJQ9_PSICU</name>
<dbReference type="EMBL" id="JAFIQS010000006">
    <property type="protein sequence ID" value="KAG5168021.1"/>
    <property type="molecule type" value="Genomic_DNA"/>
</dbReference>
<dbReference type="InterPro" id="IPR011009">
    <property type="entry name" value="Kinase-like_dom_sf"/>
</dbReference>
<accession>A0A8H8CJQ9</accession>
<comment type="caution">
    <text evidence="1">The sequence shown here is derived from an EMBL/GenBank/DDBJ whole genome shotgun (WGS) entry which is preliminary data.</text>
</comment>
<dbReference type="SUPFAM" id="SSF56112">
    <property type="entry name" value="Protein kinase-like (PK-like)"/>
    <property type="match status" value="1"/>
</dbReference>
<proteinExistence type="predicted"/>
<protein>
    <recommendedName>
        <fullName evidence="2">Protein kinase domain-containing protein</fullName>
    </recommendedName>
</protein>
<dbReference type="OrthoDB" id="5987198at2759"/>
<evidence type="ECO:0000313" key="1">
    <source>
        <dbReference type="EMBL" id="KAG5168021.1"/>
    </source>
</evidence>
<organism evidence="1">
    <name type="scientific">Psilocybe cubensis</name>
    <name type="common">Psychedelic mushroom</name>
    <name type="synonym">Stropharia cubensis</name>
    <dbReference type="NCBI Taxonomy" id="181762"/>
    <lineage>
        <taxon>Eukaryota</taxon>
        <taxon>Fungi</taxon>
        <taxon>Dikarya</taxon>
        <taxon>Basidiomycota</taxon>
        <taxon>Agaricomycotina</taxon>
        <taxon>Agaricomycetes</taxon>
        <taxon>Agaricomycetidae</taxon>
        <taxon>Agaricales</taxon>
        <taxon>Agaricineae</taxon>
        <taxon>Strophariaceae</taxon>
        <taxon>Psilocybe</taxon>
    </lineage>
</organism>
<dbReference type="Gene3D" id="1.10.510.10">
    <property type="entry name" value="Transferase(Phosphotransferase) domain 1"/>
    <property type="match status" value="1"/>
</dbReference>